<accession>A0A833YSD1</accession>
<evidence type="ECO:0000256" key="1">
    <source>
        <dbReference type="SAM" id="MobiDB-lite"/>
    </source>
</evidence>
<comment type="caution">
    <text evidence="2">The sequence shown here is derived from an EMBL/GenBank/DDBJ whole genome shotgun (WGS) entry which is preliminary data.</text>
</comment>
<dbReference type="Proteomes" id="UP000664940">
    <property type="component" value="Unassembled WGS sequence"/>
</dbReference>
<organism evidence="2 3">
    <name type="scientific">Phyllostomus discolor</name>
    <name type="common">pale spear-nosed bat</name>
    <dbReference type="NCBI Taxonomy" id="89673"/>
    <lineage>
        <taxon>Eukaryota</taxon>
        <taxon>Metazoa</taxon>
        <taxon>Chordata</taxon>
        <taxon>Craniata</taxon>
        <taxon>Vertebrata</taxon>
        <taxon>Euteleostomi</taxon>
        <taxon>Mammalia</taxon>
        <taxon>Eutheria</taxon>
        <taxon>Laurasiatheria</taxon>
        <taxon>Chiroptera</taxon>
        <taxon>Yangochiroptera</taxon>
        <taxon>Phyllostomidae</taxon>
        <taxon>Phyllostominae</taxon>
        <taxon>Phyllostomus</taxon>
    </lineage>
</organism>
<proteinExistence type="predicted"/>
<protein>
    <submittedName>
        <fullName evidence="2">Uncharacterized protein</fullName>
    </submittedName>
</protein>
<evidence type="ECO:0000313" key="3">
    <source>
        <dbReference type="Proteomes" id="UP000664940"/>
    </source>
</evidence>
<sequence length="233" mass="26109">MAPSRREGGQGAPHVRSGHSVLIPPQDLVVSVYVFSRASANLPQRSVLTAGRWARVNKEARARRWLCSRTPQGSQTAHRPRHPVVAITYPQNRCSPWTPGVPKGPPPTPRWTQDFRSRPDTWTPAGQTHMRPSVPTVLCEAFLQGPPFCPSACSLRPAWRVFAAPRGDPRPALPSAAQQIDHRTLPRWLPCCPTQRSERRPLPPCETQVYIMKEIHQVQRQRADAARECLQLG</sequence>
<dbReference type="EMBL" id="JABVXQ010000014">
    <property type="protein sequence ID" value="KAF6078286.1"/>
    <property type="molecule type" value="Genomic_DNA"/>
</dbReference>
<reference evidence="2 3" key="1">
    <citation type="journal article" date="2020" name="Nature">
        <title>Six reference-quality genomes reveal evolution of bat adaptations.</title>
        <authorList>
            <person name="Jebb D."/>
            <person name="Huang Z."/>
            <person name="Pippel M."/>
            <person name="Hughes G.M."/>
            <person name="Lavrichenko K."/>
            <person name="Devanna P."/>
            <person name="Winkler S."/>
            <person name="Jermiin L.S."/>
            <person name="Skirmuntt E.C."/>
            <person name="Katzourakis A."/>
            <person name="Burkitt-Gray L."/>
            <person name="Ray D.A."/>
            <person name="Sullivan K.A.M."/>
            <person name="Roscito J.G."/>
            <person name="Kirilenko B.M."/>
            <person name="Davalos L.M."/>
            <person name="Corthals A.P."/>
            <person name="Power M.L."/>
            <person name="Jones G."/>
            <person name="Ransome R.D."/>
            <person name="Dechmann D.K.N."/>
            <person name="Locatelli A.G."/>
            <person name="Puechmaille S.J."/>
            <person name="Fedrigo O."/>
            <person name="Jarvis E.D."/>
            <person name="Hiller M."/>
            <person name="Vernes S.C."/>
            <person name="Myers E.W."/>
            <person name="Teeling E.C."/>
        </authorList>
    </citation>
    <scope>NUCLEOTIDE SEQUENCE [LARGE SCALE GENOMIC DNA]</scope>
    <source>
        <strain evidence="2">Bat1K_MPI-CBG_1</strain>
    </source>
</reference>
<evidence type="ECO:0000313" key="2">
    <source>
        <dbReference type="EMBL" id="KAF6078286.1"/>
    </source>
</evidence>
<feature type="region of interest" description="Disordered" evidence="1">
    <location>
        <begin position="95"/>
        <end position="114"/>
    </location>
</feature>
<dbReference type="AlphaFoldDB" id="A0A833YSD1"/>
<name>A0A833YSD1_9CHIR</name>
<gene>
    <name evidence="2" type="ORF">HJG60_009147</name>
</gene>